<gene>
    <name evidence="3" type="ORF">QGM71_01355</name>
</gene>
<reference evidence="3 4" key="1">
    <citation type="journal article" date="2024" name="Int. J. Syst. Evol. Microbiol.">
        <title>Virgibacillus tibetensis sp. nov., isolated from salt lake on the Tibetan Plateau of China.</title>
        <authorList>
            <person name="Phurbu D."/>
            <person name="Liu Z.-X."/>
            <person name="Wang R."/>
            <person name="Zheng Y.-Y."/>
            <person name="Liu H.-C."/>
            <person name="Zhou Y.-G."/>
            <person name="Yu Y.-J."/>
            <person name="Li A.-H."/>
        </authorList>
    </citation>
    <scope>NUCLEOTIDE SEQUENCE [LARGE SCALE GENOMIC DNA]</scope>
    <source>
        <strain evidence="3 4">C22-A2</strain>
    </source>
</reference>
<dbReference type="SUPFAM" id="SSF47413">
    <property type="entry name" value="lambda repressor-like DNA-binding domains"/>
    <property type="match status" value="1"/>
</dbReference>
<accession>A0ABU6KBE6</accession>
<sequence>MKSNIAELRKEKGLLQGYVAKKIGVSQQTLSDWEREEAYPKYVHAYKLAKILGVPMEKLYKEG</sequence>
<evidence type="ECO:0000259" key="2">
    <source>
        <dbReference type="PROSITE" id="PS50943"/>
    </source>
</evidence>
<protein>
    <submittedName>
        <fullName evidence="3">Helix-turn-helix transcriptional regulator</fullName>
    </submittedName>
</protein>
<dbReference type="InterPro" id="IPR010982">
    <property type="entry name" value="Lambda_DNA-bd_dom_sf"/>
</dbReference>
<keyword evidence="1" id="KW-0238">DNA-binding</keyword>
<dbReference type="Pfam" id="PF01381">
    <property type="entry name" value="HTH_3"/>
    <property type="match status" value="1"/>
</dbReference>
<dbReference type="PANTHER" id="PTHR46558">
    <property type="entry name" value="TRACRIPTIONAL REGULATORY PROTEIN-RELATED-RELATED"/>
    <property type="match status" value="1"/>
</dbReference>
<feature type="domain" description="HTH cro/C1-type" evidence="2">
    <location>
        <begin position="5"/>
        <end position="59"/>
    </location>
</feature>
<dbReference type="Gene3D" id="1.10.260.40">
    <property type="entry name" value="lambda repressor-like DNA-binding domains"/>
    <property type="match status" value="1"/>
</dbReference>
<dbReference type="Proteomes" id="UP001335737">
    <property type="component" value="Unassembled WGS sequence"/>
</dbReference>
<organism evidence="3 4">
    <name type="scientific">Virgibacillus tibetensis</name>
    <dbReference type="NCBI Taxonomy" id="3042313"/>
    <lineage>
        <taxon>Bacteria</taxon>
        <taxon>Bacillati</taxon>
        <taxon>Bacillota</taxon>
        <taxon>Bacilli</taxon>
        <taxon>Bacillales</taxon>
        <taxon>Bacillaceae</taxon>
        <taxon>Virgibacillus</taxon>
    </lineage>
</organism>
<proteinExistence type="predicted"/>
<evidence type="ECO:0000313" key="3">
    <source>
        <dbReference type="EMBL" id="MEC5422139.1"/>
    </source>
</evidence>
<evidence type="ECO:0000256" key="1">
    <source>
        <dbReference type="ARBA" id="ARBA00023125"/>
    </source>
</evidence>
<dbReference type="InterPro" id="IPR001387">
    <property type="entry name" value="Cro/C1-type_HTH"/>
</dbReference>
<keyword evidence="4" id="KW-1185">Reference proteome</keyword>
<name>A0ABU6KBE6_9BACI</name>
<dbReference type="SMART" id="SM00530">
    <property type="entry name" value="HTH_XRE"/>
    <property type="match status" value="1"/>
</dbReference>
<dbReference type="PANTHER" id="PTHR46558:SF4">
    <property type="entry name" value="DNA-BIDING PHAGE PROTEIN"/>
    <property type="match status" value="1"/>
</dbReference>
<dbReference type="PROSITE" id="PS50943">
    <property type="entry name" value="HTH_CROC1"/>
    <property type="match status" value="1"/>
</dbReference>
<comment type="caution">
    <text evidence="3">The sequence shown here is derived from an EMBL/GenBank/DDBJ whole genome shotgun (WGS) entry which is preliminary data.</text>
</comment>
<dbReference type="EMBL" id="JARZFX010000001">
    <property type="protein sequence ID" value="MEC5422139.1"/>
    <property type="molecule type" value="Genomic_DNA"/>
</dbReference>
<evidence type="ECO:0000313" key="4">
    <source>
        <dbReference type="Proteomes" id="UP001335737"/>
    </source>
</evidence>
<dbReference type="RefSeq" id="WP_327605711.1">
    <property type="nucleotide sequence ID" value="NZ_JARZFX010000001.1"/>
</dbReference>
<dbReference type="CDD" id="cd00093">
    <property type="entry name" value="HTH_XRE"/>
    <property type="match status" value="1"/>
</dbReference>